<proteinExistence type="predicted"/>
<accession>Q468T3</accession>
<sequence length="122" mass="14103">MNLCYLPVAIINNKEDESTTEDLKKVPLQKCKSMDIPMVGVTSVKRWNNPPFLPWMPEEFYPQSIYPEAKSVIVIGLPVPLPVLETAPSLYYHELYNTINTLLDQYTYRLANFLTIEDTIKH</sequence>
<evidence type="ECO:0000313" key="1">
    <source>
        <dbReference type="EMBL" id="AAZ71609.1"/>
    </source>
</evidence>
<dbReference type="KEGG" id="mba:Mbar_A2705"/>
<gene>
    <name evidence="1" type="ordered locus">Mbar_A2705</name>
</gene>
<name>Q468T3_METBF</name>
<dbReference type="eggNOG" id="arCOG02740">
    <property type="taxonomic scope" value="Archaea"/>
</dbReference>
<dbReference type="PaxDb" id="269797-Mbar_A2705"/>
<dbReference type="EMBL" id="CP000099">
    <property type="protein sequence ID" value="AAZ71609.1"/>
    <property type="molecule type" value="Genomic_DNA"/>
</dbReference>
<organism evidence="1">
    <name type="scientific">Methanosarcina barkeri (strain Fusaro / DSM 804)</name>
    <dbReference type="NCBI Taxonomy" id="269797"/>
    <lineage>
        <taxon>Archaea</taxon>
        <taxon>Methanobacteriati</taxon>
        <taxon>Methanobacteriota</taxon>
        <taxon>Stenosarchaea group</taxon>
        <taxon>Methanomicrobia</taxon>
        <taxon>Methanosarcinales</taxon>
        <taxon>Methanosarcinaceae</taxon>
        <taxon>Methanosarcina</taxon>
    </lineage>
</organism>
<dbReference type="PANTHER" id="PTHR42827:SF1">
    <property type="entry name" value="IRON-SULFUR CLUSTER-BINDING PROTEIN"/>
    <property type="match status" value="1"/>
</dbReference>
<dbReference type="HOGENOM" id="CLU_164496_0_0_2"/>
<reference evidence="1" key="1">
    <citation type="submission" date="2006-06" db="EMBL/GenBank/DDBJ databases">
        <title>Complete sequence of chromosome 1 of Methanosarcina barkeri str. fusaro.</title>
        <authorList>
            <person name="Copeland A."/>
            <person name="Lucas S."/>
            <person name="Lapidus A."/>
            <person name="Barry K."/>
            <person name="Detter J.C."/>
            <person name="Glavina T."/>
            <person name="Hammon N."/>
            <person name="Israni S."/>
            <person name="Pitluck S."/>
            <person name="Goodwin L.A."/>
            <person name="Saunders E.H."/>
            <person name="Schmutz J."/>
            <person name="Larimer F."/>
            <person name="Land M."/>
            <person name="Anderson I."/>
            <person name="Richardson P."/>
        </authorList>
    </citation>
    <scope>NUCLEOTIDE SEQUENCE</scope>
    <source>
        <strain evidence="1">Fusaro</strain>
    </source>
</reference>
<dbReference type="PANTHER" id="PTHR42827">
    <property type="entry name" value="IRON-SULFUR CLUSTER-BINDING PROTEIN-RELATED"/>
    <property type="match status" value="1"/>
</dbReference>
<protein>
    <submittedName>
        <fullName evidence="1">Iron-sulfur cluster-binding protein</fullName>
    </submittedName>
</protein>
<dbReference type="AlphaFoldDB" id="Q468T3"/>